<name>A0A4Q7YJC6_9GAMM</name>
<accession>A0A4Q7YJC6</accession>
<dbReference type="AlphaFoldDB" id="A0A4Q7YJC6"/>
<protein>
    <recommendedName>
        <fullName evidence="4">Outer membrane assembly lipoprotein YfiO</fullName>
    </recommendedName>
</protein>
<keyword evidence="3" id="KW-1185">Reference proteome</keyword>
<dbReference type="EMBL" id="SHKX01000016">
    <property type="protein sequence ID" value="RZU36873.1"/>
    <property type="molecule type" value="Genomic_DNA"/>
</dbReference>
<dbReference type="PROSITE" id="PS51257">
    <property type="entry name" value="PROKAR_LIPOPROTEIN"/>
    <property type="match status" value="1"/>
</dbReference>
<dbReference type="Proteomes" id="UP000292423">
    <property type="component" value="Unassembled WGS sequence"/>
</dbReference>
<feature type="chain" id="PRO_5021002714" description="Outer membrane assembly lipoprotein YfiO" evidence="1">
    <location>
        <begin position="21"/>
        <end position="694"/>
    </location>
</feature>
<evidence type="ECO:0000313" key="2">
    <source>
        <dbReference type="EMBL" id="RZU36873.1"/>
    </source>
</evidence>
<gene>
    <name evidence="2" type="ORF">EV700_3086</name>
</gene>
<evidence type="ECO:0000313" key="3">
    <source>
        <dbReference type="Proteomes" id="UP000292423"/>
    </source>
</evidence>
<organism evidence="2 3">
    <name type="scientific">Fluviicoccus keumensis</name>
    <dbReference type="NCBI Taxonomy" id="1435465"/>
    <lineage>
        <taxon>Bacteria</taxon>
        <taxon>Pseudomonadati</taxon>
        <taxon>Pseudomonadota</taxon>
        <taxon>Gammaproteobacteria</taxon>
        <taxon>Moraxellales</taxon>
        <taxon>Moraxellaceae</taxon>
        <taxon>Fluviicoccus</taxon>
    </lineage>
</organism>
<reference evidence="2 3" key="1">
    <citation type="submission" date="2019-02" db="EMBL/GenBank/DDBJ databases">
        <title>Genomic Encyclopedia of Type Strains, Phase IV (KMG-IV): sequencing the most valuable type-strain genomes for metagenomic binning, comparative biology and taxonomic classification.</title>
        <authorList>
            <person name="Goeker M."/>
        </authorList>
    </citation>
    <scope>NUCLEOTIDE SEQUENCE [LARGE SCALE GENOMIC DNA]</scope>
    <source>
        <strain evidence="2 3">DSM 105135</strain>
    </source>
</reference>
<keyword evidence="1" id="KW-0732">Signal</keyword>
<proteinExistence type="predicted"/>
<evidence type="ECO:0000256" key="1">
    <source>
        <dbReference type="SAM" id="SignalP"/>
    </source>
</evidence>
<feature type="signal peptide" evidence="1">
    <location>
        <begin position="1"/>
        <end position="20"/>
    </location>
</feature>
<evidence type="ECO:0008006" key="4">
    <source>
        <dbReference type="Google" id="ProtNLM"/>
    </source>
</evidence>
<comment type="caution">
    <text evidence="2">The sequence shown here is derived from an EMBL/GenBank/DDBJ whole genome shotgun (WGS) entry which is preliminary data.</text>
</comment>
<dbReference type="RefSeq" id="WP_130415435.1">
    <property type="nucleotide sequence ID" value="NZ_SHKX01000016.1"/>
</dbReference>
<sequence length="694" mass="75544">MRRLSVLITTLSLFATAAQACGPDGCTAELTLSARQCGLAALPFLSPENDTRMNLALVLAEKGLYKARPWALPADGYPPLFAADYNMQQLMSEDDAAASGNDSAPTPPAVLGALGLPDSAWQPVTDSWGNYPATACQSNAGAAVTGFLEALQQAALPAADTRALAQARLQLTGQCEGNLKPPPAGFPEKGAGAEFTRYLQAAAAFYNAQYDQADAGFAALTGAASPWIAETARYLLIRTPLNRAQQNAVGEWGDLDLAKVDQAALRRAEARIDDYLRLYPQGRYNASARRLYRRVDWLQQDSESLARRFTEAFRSGDGNYFLLIELDHKLLDRMPAKAPAALPELLLVDGLRNLRAPSPWASPEEQAAKPTAAALKQRIADAGWPTAPDWQPYLLAMQRYEIDHDYAAAAKATALPDDAPRSLLNFSTRVLHGLSLAALKRWDEAEAHWRRQLAQESDPARITLLQLTLAMTLERADRLATVLAADSPITQPLFRQTVLPVASAPLLRQAVVAAHLSPEERGAAHWQLLAKDLTRGLYTDFARNLTLATPAAISPDTTVTSPDYGCTPIAQLAARLAEAPGDAAATNCLADFFRNQTDYAFPGQPDGALGSGPDRFGGVARTSLDLYRQVINAPDVSDNHRAYALSRALSCFATSGNNHCGNADIPRRERQRWFTLLKTRYAKTEWAKRQRIWW</sequence>
<dbReference type="OrthoDB" id="5583261at2"/>